<dbReference type="PANTHER" id="PTHR33057">
    <property type="entry name" value="TRANSCRIPTION REPRESSOR OFP7-RELATED"/>
    <property type="match status" value="1"/>
</dbReference>
<accession>A0A835BV06</accession>
<comment type="caution">
    <text evidence="9">The sequence shown here is derived from an EMBL/GenBank/DDBJ whole genome shotgun (WGS) entry which is preliminary data.</text>
</comment>
<sequence length="269" mass="29322">MVKKQQFVDGLTSLFSSNKQKDTACAVSPRHPSSSSMSSSFSVWQWTSCGLHPRTISFRQELEKEADGYGSQLHDNDNDRHMAAMKQPAYYKTMSSVDDSSMPTSDAEAEAVISALHSDRLFFEPEDTSSFKASCKQPMTKQAVDEDEDKAMTMSSKSAATTEAFFGGGMATSVESQNPYRDFRESMEEMVMSQAQGGVNKDWRWLEEMLGWYLRANGKSTHGFIVGAFVDLLVALSTSSPADLSSSPTTPAAANCSSSSECSCSSSSL</sequence>
<dbReference type="OrthoDB" id="683906at2759"/>
<dbReference type="InterPro" id="IPR038933">
    <property type="entry name" value="Ovate"/>
</dbReference>
<evidence type="ECO:0000256" key="1">
    <source>
        <dbReference type="ARBA" id="ARBA00004123"/>
    </source>
</evidence>
<reference evidence="9" key="1">
    <citation type="submission" date="2020-07" db="EMBL/GenBank/DDBJ databases">
        <title>Genome sequence and genetic diversity analysis of an under-domesticated orphan crop, white fonio (Digitaria exilis).</title>
        <authorList>
            <person name="Bennetzen J.L."/>
            <person name="Chen S."/>
            <person name="Ma X."/>
            <person name="Wang X."/>
            <person name="Yssel A.E.J."/>
            <person name="Chaluvadi S.R."/>
            <person name="Johnson M."/>
            <person name="Gangashetty P."/>
            <person name="Hamidou F."/>
            <person name="Sanogo M.D."/>
            <person name="Zwaenepoel A."/>
            <person name="Wallace J."/>
            <person name="Van De Peer Y."/>
            <person name="Van Deynze A."/>
        </authorList>
    </citation>
    <scope>NUCLEOTIDE SEQUENCE</scope>
    <source>
        <tissue evidence="9">Leaves</tissue>
    </source>
</reference>
<dbReference type="EMBL" id="JACEFO010001742">
    <property type="protein sequence ID" value="KAF8712570.1"/>
    <property type="molecule type" value="Genomic_DNA"/>
</dbReference>
<dbReference type="NCBIfam" id="TIGR01568">
    <property type="entry name" value="A_thal_3678"/>
    <property type="match status" value="1"/>
</dbReference>
<dbReference type="Proteomes" id="UP000636709">
    <property type="component" value="Unassembled WGS sequence"/>
</dbReference>
<evidence type="ECO:0000259" key="8">
    <source>
        <dbReference type="PROSITE" id="PS51754"/>
    </source>
</evidence>
<evidence type="ECO:0000256" key="6">
    <source>
        <dbReference type="RuleBase" id="RU367028"/>
    </source>
</evidence>
<evidence type="ECO:0000313" key="9">
    <source>
        <dbReference type="EMBL" id="KAF8712570.1"/>
    </source>
</evidence>
<dbReference type="Pfam" id="PF04844">
    <property type="entry name" value="Ovate"/>
    <property type="match status" value="1"/>
</dbReference>
<organism evidence="9 10">
    <name type="scientific">Digitaria exilis</name>
    <dbReference type="NCBI Taxonomy" id="1010633"/>
    <lineage>
        <taxon>Eukaryota</taxon>
        <taxon>Viridiplantae</taxon>
        <taxon>Streptophyta</taxon>
        <taxon>Embryophyta</taxon>
        <taxon>Tracheophyta</taxon>
        <taxon>Spermatophyta</taxon>
        <taxon>Magnoliopsida</taxon>
        <taxon>Liliopsida</taxon>
        <taxon>Poales</taxon>
        <taxon>Poaceae</taxon>
        <taxon>PACMAD clade</taxon>
        <taxon>Panicoideae</taxon>
        <taxon>Panicodae</taxon>
        <taxon>Paniceae</taxon>
        <taxon>Anthephorinae</taxon>
        <taxon>Digitaria</taxon>
    </lineage>
</organism>
<evidence type="ECO:0000256" key="7">
    <source>
        <dbReference type="SAM" id="MobiDB-lite"/>
    </source>
</evidence>
<evidence type="ECO:0000256" key="3">
    <source>
        <dbReference type="ARBA" id="ARBA00023015"/>
    </source>
</evidence>
<dbReference type="PROSITE" id="PS51754">
    <property type="entry name" value="OVATE"/>
    <property type="match status" value="1"/>
</dbReference>
<evidence type="ECO:0000313" key="10">
    <source>
        <dbReference type="Proteomes" id="UP000636709"/>
    </source>
</evidence>
<feature type="domain" description="OVATE" evidence="8">
    <location>
        <begin position="172"/>
        <end position="235"/>
    </location>
</feature>
<protein>
    <recommendedName>
        <fullName evidence="6">Transcription repressor</fullName>
    </recommendedName>
    <alternativeName>
        <fullName evidence="6">Ovate family protein</fullName>
    </alternativeName>
</protein>
<keyword evidence="3 6" id="KW-0805">Transcription regulation</keyword>
<feature type="region of interest" description="Disordered" evidence="7">
    <location>
        <begin position="241"/>
        <end position="269"/>
    </location>
</feature>
<comment type="function">
    <text evidence="6">Transcriptional repressor that regulates multiple aspects of plant growth and development.</text>
</comment>
<keyword evidence="4 6" id="KW-0804">Transcription</keyword>
<evidence type="ECO:0000256" key="2">
    <source>
        <dbReference type="ARBA" id="ARBA00022491"/>
    </source>
</evidence>
<dbReference type="InterPro" id="IPR006458">
    <property type="entry name" value="Ovate_C"/>
</dbReference>
<keyword evidence="5 6" id="KW-0539">Nucleus</keyword>
<gene>
    <name evidence="9" type="ORF">HU200_028323</name>
</gene>
<evidence type="ECO:0000256" key="4">
    <source>
        <dbReference type="ARBA" id="ARBA00023163"/>
    </source>
</evidence>
<dbReference type="GO" id="GO:0005634">
    <property type="term" value="C:nucleus"/>
    <property type="evidence" value="ECO:0007669"/>
    <property type="project" value="UniProtKB-SubCell"/>
</dbReference>
<evidence type="ECO:0000256" key="5">
    <source>
        <dbReference type="ARBA" id="ARBA00023242"/>
    </source>
</evidence>
<comment type="subcellular location">
    <subcellularLocation>
        <location evidence="1 6">Nucleus</location>
    </subcellularLocation>
</comment>
<keyword evidence="2 6" id="KW-0678">Repressor</keyword>
<dbReference type="PANTHER" id="PTHR33057:SF89">
    <property type="entry name" value="TRANSCRIPTION REPRESSOR"/>
    <property type="match status" value="1"/>
</dbReference>
<name>A0A835BV06_9POAL</name>
<dbReference type="GO" id="GO:0045892">
    <property type="term" value="P:negative regulation of DNA-templated transcription"/>
    <property type="evidence" value="ECO:0007669"/>
    <property type="project" value="UniProtKB-UniRule"/>
</dbReference>
<dbReference type="AlphaFoldDB" id="A0A835BV06"/>
<keyword evidence="10" id="KW-1185">Reference proteome</keyword>
<proteinExistence type="predicted"/>